<evidence type="ECO:0000313" key="2">
    <source>
        <dbReference type="Proteomes" id="UP000245138"/>
    </source>
</evidence>
<organism evidence="1 2">
    <name type="scientific">Brenneria roseae subsp. americana</name>
    <dbReference type="NCBI Taxonomy" id="1508507"/>
    <lineage>
        <taxon>Bacteria</taxon>
        <taxon>Pseudomonadati</taxon>
        <taxon>Pseudomonadota</taxon>
        <taxon>Gammaproteobacteria</taxon>
        <taxon>Enterobacterales</taxon>
        <taxon>Pectobacteriaceae</taxon>
        <taxon>Brenneria</taxon>
    </lineage>
</organism>
<gene>
    <name evidence="1" type="ORF">B4923_09580</name>
</gene>
<comment type="caution">
    <text evidence="1">The sequence shown here is derived from an EMBL/GenBank/DDBJ whole genome shotgun (WGS) entry which is preliminary data.</text>
</comment>
<dbReference type="Proteomes" id="UP000245138">
    <property type="component" value="Unassembled WGS sequence"/>
</dbReference>
<protein>
    <submittedName>
        <fullName evidence="1">Uncharacterized protein</fullName>
    </submittedName>
</protein>
<keyword evidence="2" id="KW-1185">Reference proteome</keyword>
<reference evidence="1 2" key="1">
    <citation type="submission" date="2018-04" db="EMBL/GenBank/DDBJ databases">
        <title>Brenneria corticis sp.nov.</title>
        <authorList>
            <person name="Li Y."/>
        </authorList>
    </citation>
    <scope>NUCLEOTIDE SEQUENCE [LARGE SCALE GENOMIC DNA]</scope>
    <source>
        <strain evidence="1 2">LMG 27715</strain>
    </source>
</reference>
<accession>A0A2U1TTN7</accession>
<dbReference type="EMBL" id="QDKJ01000006">
    <property type="protein sequence ID" value="PWC12774.1"/>
    <property type="molecule type" value="Genomic_DNA"/>
</dbReference>
<proteinExistence type="predicted"/>
<dbReference type="RefSeq" id="WP_109054128.1">
    <property type="nucleotide sequence ID" value="NZ_QDKJ01000006.1"/>
</dbReference>
<name>A0A2U1TTN7_9GAMM</name>
<dbReference type="AlphaFoldDB" id="A0A2U1TTN7"/>
<sequence>MMHIDAMTLNQLRLRQQQHGQTIAGLALVVRGDACRGWSLQMIWRSQALPGEECREIAGLRLLASAPHWQQLAQARISSDTQGVWVEFQPLGCRCDSGSCEVSTA</sequence>
<evidence type="ECO:0000313" key="1">
    <source>
        <dbReference type="EMBL" id="PWC12774.1"/>
    </source>
</evidence>
<dbReference type="OrthoDB" id="6505908at2"/>